<sequence length="49" mass="5281">MPIDTLHAMEGLRLALRPGTVPERVGKLVSGKTPQLPLGWVDFALAQTV</sequence>
<dbReference type="RefSeq" id="WP_218995680.1">
    <property type="nucleotide sequence ID" value="NZ_JAHVXU010000007.1"/>
</dbReference>
<proteinExistence type="predicted"/>
<evidence type="ECO:0000313" key="2">
    <source>
        <dbReference type="Proteomes" id="UP001197236"/>
    </source>
</evidence>
<accession>A0ABS6VGA1</accession>
<organism evidence="1 2">
    <name type="scientific">Pantoea allii</name>
    <dbReference type="NCBI Taxonomy" id="574096"/>
    <lineage>
        <taxon>Bacteria</taxon>
        <taxon>Pseudomonadati</taxon>
        <taxon>Pseudomonadota</taxon>
        <taxon>Gammaproteobacteria</taxon>
        <taxon>Enterobacterales</taxon>
        <taxon>Erwiniaceae</taxon>
        <taxon>Pantoea</taxon>
    </lineage>
</organism>
<reference evidence="1 2" key="1">
    <citation type="submission" date="2021-07" db="EMBL/GenBank/DDBJ databases">
        <title>A novel phosphonate cluster across the Pantoea species complex is important for pathogenicity in onion.</title>
        <authorList>
            <person name="Zhao M."/>
            <person name="Stice S."/>
            <person name="Shin G.Y."/>
            <person name="Coutinho T."/>
            <person name="Gitaitis R."/>
            <person name="Kvitko B."/>
            <person name="Dutta B."/>
        </authorList>
    </citation>
    <scope>NUCLEOTIDE SEQUENCE [LARGE SCALE GENOMIC DNA]</scope>
    <source>
        <strain evidence="1 2">BD 382</strain>
    </source>
</reference>
<dbReference type="EMBL" id="JAHVXZ010000007">
    <property type="protein sequence ID" value="MBW1258344.1"/>
    <property type="molecule type" value="Genomic_DNA"/>
</dbReference>
<keyword evidence="2" id="KW-1185">Reference proteome</keyword>
<protein>
    <submittedName>
        <fullName evidence="1">Uncharacterized protein</fullName>
    </submittedName>
</protein>
<evidence type="ECO:0000313" key="1">
    <source>
        <dbReference type="EMBL" id="MBW1258344.1"/>
    </source>
</evidence>
<comment type="caution">
    <text evidence="1">The sequence shown here is derived from an EMBL/GenBank/DDBJ whole genome shotgun (WGS) entry which is preliminary data.</text>
</comment>
<name>A0ABS6VGA1_9GAMM</name>
<dbReference type="Proteomes" id="UP001197236">
    <property type="component" value="Unassembled WGS sequence"/>
</dbReference>
<gene>
    <name evidence="1" type="ORF">KYI95_14280</name>
</gene>